<dbReference type="EMBL" id="JACRWE010000001">
    <property type="protein sequence ID" value="MBC5995580.1"/>
    <property type="molecule type" value="Genomic_DNA"/>
</dbReference>
<comment type="caution">
    <text evidence="1">The sequence shown here is derived from an EMBL/GenBank/DDBJ whole genome shotgun (WGS) entry which is preliminary data.</text>
</comment>
<protein>
    <recommendedName>
        <fullName evidence="3">DUF4352 domain-containing protein</fullName>
    </recommendedName>
</protein>
<accession>A0ABR7JKZ7</accession>
<evidence type="ECO:0000313" key="1">
    <source>
        <dbReference type="EMBL" id="MBC5995580.1"/>
    </source>
</evidence>
<gene>
    <name evidence="1" type="ORF">H8923_02290</name>
</gene>
<proteinExistence type="predicted"/>
<evidence type="ECO:0000313" key="2">
    <source>
        <dbReference type="Proteomes" id="UP000609849"/>
    </source>
</evidence>
<organism evidence="1 2">
    <name type="scientific">Romboutsia faecis</name>
    <dbReference type="NCBI Taxonomy" id="2764597"/>
    <lineage>
        <taxon>Bacteria</taxon>
        <taxon>Bacillati</taxon>
        <taxon>Bacillota</taxon>
        <taxon>Clostridia</taxon>
        <taxon>Peptostreptococcales</taxon>
        <taxon>Peptostreptococcaceae</taxon>
        <taxon>Romboutsia</taxon>
    </lineage>
</organism>
<evidence type="ECO:0008006" key="3">
    <source>
        <dbReference type="Google" id="ProtNLM"/>
    </source>
</evidence>
<dbReference type="Proteomes" id="UP000609849">
    <property type="component" value="Unassembled WGS sequence"/>
</dbReference>
<sequence length="153" mass="17466">MYKKVFISLLIILSIISISNISTSMNESHNSEKDVIINNINNKDIDVRLVDINKFVDSIDIGEKYSYYAILTMRVENKGKNYIELANIDIYPYQGDKSTKYFVNTSNDNINGFIGTLNSGENIYIKIGVALYNNDESIKINLVTSEDIIQEYK</sequence>
<dbReference type="RefSeq" id="WP_153925517.1">
    <property type="nucleotide sequence ID" value="NZ_JACRWE010000001.1"/>
</dbReference>
<keyword evidence="2" id="KW-1185">Reference proteome</keyword>
<reference evidence="1 2" key="1">
    <citation type="submission" date="2020-08" db="EMBL/GenBank/DDBJ databases">
        <authorList>
            <person name="Liu C."/>
            <person name="Sun Q."/>
        </authorList>
    </citation>
    <scope>NUCLEOTIDE SEQUENCE [LARGE SCALE GENOMIC DNA]</scope>
    <source>
        <strain evidence="1 2">NSJ-18</strain>
    </source>
</reference>
<name>A0ABR7JKZ7_9FIRM</name>